<reference evidence="1" key="1">
    <citation type="submission" date="2021-06" db="EMBL/GenBank/DDBJ databases">
        <authorList>
            <person name="Kallberg Y."/>
            <person name="Tangrot J."/>
            <person name="Rosling A."/>
        </authorList>
    </citation>
    <scope>NUCLEOTIDE SEQUENCE</scope>
    <source>
        <strain evidence="1">MA453B</strain>
    </source>
</reference>
<gene>
    <name evidence="1" type="ORF">DERYTH_LOCUS15079</name>
</gene>
<protein>
    <submittedName>
        <fullName evidence="1">4461_t:CDS:1</fullName>
    </submittedName>
</protein>
<evidence type="ECO:0000313" key="1">
    <source>
        <dbReference type="EMBL" id="CAG8730582.1"/>
    </source>
</evidence>
<sequence length="56" mass="6657">MLRDIFESSIFERRMILISPFKETNSNSKYQNSSNNYLNTLLLDLKIQQKKVDDDT</sequence>
<name>A0A9N9NGL1_9GLOM</name>
<proteinExistence type="predicted"/>
<organism evidence="1 2">
    <name type="scientific">Dentiscutata erythropus</name>
    <dbReference type="NCBI Taxonomy" id="1348616"/>
    <lineage>
        <taxon>Eukaryota</taxon>
        <taxon>Fungi</taxon>
        <taxon>Fungi incertae sedis</taxon>
        <taxon>Mucoromycota</taxon>
        <taxon>Glomeromycotina</taxon>
        <taxon>Glomeromycetes</taxon>
        <taxon>Diversisporales</taxon>
        <taxon>Gigasporaceae</taxon>
        <taxon>Dentiscutata</taxon>
    </lineage>
</organism>
<comment type="caution">
    <text evidence="1">The sequence shown here is derived from an EMBL/GenBank/DDBJ whole genome shotgun (WGS) entry which is preliminary data.</text>
</comment>
<dbReference type="Proteomes" id="UP000789405">
    <property type="component" value="Unassembled WGS sequence"/>
</dbReference>
<evidence type="ECO:0000313" key="2">
    <source>
        <dbReference type="Proteomes" id="UP000789405"/>
    </source>
</evidence>
<dbReference type="EMBL" id="CAJVPY010011921">
    <property type="protein sequence ID" value="CAG8730582.1"/>
    <property type="molecule type" value="Genomic_DNA"/>
</dbReference>
<keyword evidence="2" id="KW-1185">Reference proteome</keyword>
<dbReference type="AlphaFoldDB" id="A0A9N9NGL1"/>
<accession>A0A9N9NGL1</accession>